<sequence>MSKTPLQQTGLYLMGQLVGPNGEAIEGNGLFPLAGYPLALPDQRAETRADDSPSKNSAPLYFSDSSGQIQGWNNQITSVKDMTANPAGLASSPYMHTSGDKEIKAVFIPPHLLAAAVMSASEEWTEQFYQAAEQIATTSQKINPTFLPVATLHKELELPKGKRSFMPPEQAQFFIQQAEDAEQALGKTPGAYQRLYRNLYSGDYDHDFYFLRVPQVWAITLVFSADCFEGAEVTLSGQPETLLIEGDIENCPTVTSTVRSVTYYDIANQADDADTAEEIVQYVATFWITGGEVSDKQQLEQLIRFDIDLNSINDYLKDIGRSKGAVVEASKAIAALKIPDNRYALSEQVLHLPIQSIAGRSILISGDPVSVEEALFQHAPATFQHWVDWSENQPHTSEHNAASESTKAPVDVIKTLSLYRGMIRATATGQVDPLSTITVHQAFSAGLNAGQAGESYQALLLACGIDYKAKFFFDVVKDLPPPVAETLKPLSNLAEKLSWSRQIGKRLPDAFKVPSGLRQFWTTIDSKLITPLKPFAPMVDKLFGHPFSFAEIVSTGLGTYQGVQSSRKVFEWYIDKSIDYAVKTKSVVSSLANQPDADRQSLLEAEAEHKKALQEAFLSKKAQQKVLLNGHPLEAKKVAKAGEPSYLTLFFEFDSASFQLSDDDLALVGKVATYLNGTSLEMVLTIEAFTCDIGTLEYNLQLSQHRALALKTAILNQLDDKRDIWQERIIALGMGELPANRPQNRAVSRRAELKFFLHSALEYPVCRSWALGLEKSRQQMVSAELKVHESVWKLSGQSFDFAILVGASFLGPATAVAYAVYWAGDLLVSTYDAAEQIIQPQLHHYKDQQSKFSELDVVGQSLLLKDGVSFNELSVLGKAYIKRALALNGLIRLLLEESRMGEVPERQPLSYRSTYRASPVKQDLQIEEYIRTFILSDDWEIGGSWIPSFHLDEVWLETNKITRSGIESGKSFLAMSSYITYSVSQSDKGEAALEQAQRYQKYCPIHTLSDPTLDQIRSFVKKPDLASLDDNIYATYLVSVYQGNQWYTLSELVNKGKRITPQDQVRVMVILDMTDQNLLALQAENQLRFVPLGVRPVRQNIFFDDTGSYTKEYVKEIFPSSLTELEKEHLQSQGLLNEGDALLGAVIVPTYYMGRNIISGIKPMALDFDNHEWTSVFGTAKEQQDVELSLRYSLEVGVPSVGSTEKNLTYTRDLVYRDSTTGQQVVKKMHNSSIFDLTMNNKDHAFMYEETFLTRTNKKEVEYPKLFSDSKAQLFIHDTNAQVLVPGDTHDNQMEALGWIQRQPAFKTWSKATKLLILVSTKAVDADALLENAGFDTQVIPVDMVLKGNDIRGKYNINISEKYLHPLGKISIDYDKNQVGFEAKAVPEKLSGLANHLTQHMHVLVGNLAVKERNLMDLDLVDTDLYAVEVSLDYLNAAGKKMPGLRPFIKNQRQKARITVNILGKSGLGLAVSSNWVEVSEVYKDTHWYEGVKVDYDTRWYEVDKVEFEKINEYTAETGDNFDMSLDQFSEKKFKHRPSVLSVWMEAKPKMTKYTPANEVDLSGERGAIVKDWLYDVE</sequence>
<proteinExistence type="predicted"/>
<dbReference type="InterPro" id="IPR006665">
    <property type="entry name" value="OmpA-like"/>
</dbReference>
<accession>A0ABT8BTE4</accession>
<dbReference type="Gene3D" id="3.30.1330.60">
    <property type="entry name" value="OmpA-like domain"/>
    <property type="match status" value="1"/>
</dbReference>
<reference evidence="4" key="1">
    <citation type="journal article" date="2019" name="Int. J. Syst. Evol. Microbiol.">
        <title>The Global Catalogue of Microorganisms (GCM) 10K type strain sequencing project: providing services to taxonomists for standard genome sequencing and annotation.</title>
        <authorList>
            <consortium name="The Broad Institute Genomics Platform"/>
            <consortium name="The Broad Institute Genome Sequencing Center for Infectious Disease"/>
            <person name="Wu L."/>
            <person name="Ma J."/>
        </authorList>
    </citation>
    <scope>NUCLEOTIDE SEQUENCE [LARGE SCALE GENOMIC DNA]</scope>
    <source>
        <strain evidence="4">CECT 7398</strain>
    </source>
</reference>
<protein>
    <submittedName>
        <fullName evidence="3">OmpA family protein</fullName>
    </submittedName>
</protein>
<dbReference type="Proteomes" id="UP001238540">
    <property type="component" value="Unassembled WGS sequence"/>
</dbReference>
<dbReference type="CDD" id="cd07185">
    <property type="entry name" value="OmpA_C-like"/>
    <property type="match status" value="1"/>
</dbReference>
<dbReference type="SUPFAM" id="SSF103088">
    <property type="entry name" value="OmpA-like"/>
    <property type="match status" value="1"/>
</dbReference>
<name>A0ABT8BTE4_9VIBR</name>
<dbReference type="RefSeq" id="WP_170882002.1">
    <property type="nucleotide sequence ID" value="NZ_JABEYA020000001.1"/>
</dbReference>
<keyword evidence="4" id="KW-1185">Reference proteome</keyword>
<comment type="caution">
    <text evidence="3">The sequence shown here is derived from an EMBL/GenBank/DDBJ whole genome shotgun (WGS) entry which is preliminary data.</text>
</comment>
<evidence type="ECO:0000259" key="2">
    <source>
        <dbReference type="PROSITE" id="PS51123"/>
    </source>
</evidence>
<organism evidence="3 4">
    <name type="scientific">Vibrio ostreicida</name>
    <dbReference type="NCBI Taxonomy" id="526588"/>
    <lineage>
        <taxon>Bacteria</taxon>
        <taxon>Pseudomonadati</taxon>
        <taxon>Pseudomonadota</taxon>
        <taxon>Gammaproteobacteria</taxon>
        <taxon>Vibrionales</taxon>
        <taxon>Vibrionaceae</taxon>
        <taxon>Vibrio</taxon>
    </lineage>
</organism>
<dbReference type="EMBL" id="JAUFQC010000001">
    <property type="protein sequence ID" value="MDN3610248.1"/>
    <property type="molecule type" value="Genomic_DNA"/>
</dbReference>
<evidence type="ECO:0000256" key="1">
    <source>
        <dbReference type="PROSITE-ProRule" id="PRU00473"/>
    </source>
</evidence>
<evidence type="ECO:0000313" key="4">
    <source>
        <dbReference type="Proteomes" id="UP001238540"/>
    </source>
</evidence>
<keyword evidence="1" id="KW-0472">Membrane</keyword>
<evidence type="ECO:0000313" key="3">
    <source>
        <dbReference type="EMBL" id="MDN3610248.1"/>
    </source>
</evidence>
<gene>
    <name evidence="3" type="ORF">QWZ16_11100</name>
</gene>
<feature type="domain" description="OmpA-like" evidence="2">
    <location>
        <begin position="638"/>
        <end position="759"/>
    </location>
</feature>
<dbReference type="PROSITE" id="PS51123">
    <property type="entry name" value="OMPA_2"/>
    <property type="match status" value="1"/>
</dbReference>
<dbReference type="InterPro" id="IPR036737">
    <property type="entry name" value="OmpA-like_sf"/>
</dbReference>